<dbReference type="Proteomes" id="UP000654075">
    <property type="component" value="Unassembled WGS sequence"/>
</dbReference>
<keyword evidence="1" id="KW-0812">Transmembrane</keyword>
<keyword evidence="1" id="KW-0472">Membrane</keyword>
<comment type="caution">
    <text evidence="2">The sequence shown here is derived from an EMBL/GenBank/DDBJ whole genome shotgun (WGS) entry which is preliminary data.</text>
</comment>
<protein>
    <submittedName>
        <fullName evidence="2">Uncharacterized protein</fullName>
    </submittedName>
</protein>
<feature type="transmembrane region" description="Helical" evidence="1">
    <location>
        <begin position="160"/>
        <end position="182"/>
    </location>
</feature>
<accession>A0A813DQS8</accession>
<evidence type="ECO:0000313" key="3">
    <source>
        <dbReference type="Proteomes" id="UP000654075"/>
    </source>
</evidence>
<dbReference type="EMBL" id="CAJNNV010004169">
    <property type="protein sequence ID" value="CAE8590257.1"/>
    <property type="molecule type" value="Genomic_DNA"/>
</dbReference>
<name>A0A813DQS8_POLGL</name>
<gene>
    <name evidence="2" type="ORF">PGLA1383_LOCUS8981</name>
</gene>
<keyword evidence="1" id="KW-1133">Transmembrane helix</keyword>
<dbReference type="AlphaFoldDB" id="A0A813DQS8"/>
<sequence>MDSRKKASVCTSLAVSTMLAPVPAEADLKSSVCGRFPVPYACNSDREKHEGSSQAQAGCTTPQSCCQESRCYTAVVYGLTCSPQRGATTCVDARAFPWHAGSCKCDSGVCSPDGICHGAAFIGAPSEPPGASSGGIFPTLGTLGLDSQAHHRGLIPPEDFTFGFIILGAVVVGLGAVFAKIFHGCCSKLGSRADKSVNRRHLESGSEDLSDEAAGE</sequence>
<evidence type="ECO:0000256" key="1">
    <source>
        <dbReference type="SAM" id="Phobius"/>
    </source>
</evidence>
<evidence type="ECO:0000313" key="2">
    <source>
        <dbReference type="EMBL" id="CAE8590257.1"/>
    </source>
</evidence>
<organism evidence="2 3">
    <name type="scientific">Polarella glacialis</name>
    <name type="common">Dinoflagellate</name>
    <dbReference type="NCBI Taxonomy" id="89957"/>
    <lineage>
        <taxon>Eukaryota</taxon>
        <taxon>Sar</taxon>
        <taxon>Alveolata</taxon>
        <taxon>Dinophyceae</taxon>
        <taxon>Suessiales</taxon>
        <taxon>Suessiaceae</taxon>
        <taxon>Polarella</taxon>
    </lineage>
</organism>
<reference evidence="2" key="1">
    <citation type="submission" date="2021-02" db="EMBL/GenBank/DDBJ databases">
        <authorList>
            <person name="Dougan E. K."/>
            <person name="Rhodes N."/>
            <person name="Thang M."/>
            <person name="Chan C."/>
        </authorList>
    </citation>
    <scope>NUCLEOTIDE SEQUENCE</scope>
</reference>
<keyword evidence="3" id="KW-1185">Reference proteome</keyword>
<proteinExistence type="predicted"/>